<dbReference type="RefSeq" id="WP_369710414.1">
    <property type="nucleotide sequence ID" value="NZ_CP165644.1"/>
</dbReference>
<reference evidence="1" key="1">
    <citation type="submission" date="2024-07" db="EMBL/GenBank/DDBJ databases">
        <authorList>
            <person name="Li X.-J."/>
            <person name="Wang X."/>
        </authorList>
    </citation>
    <scope>NUCLEOTIDE SEQUENCE</scope>
    <source>
        <strain evidence="1">HSP-334</strain>
    </source>
</reference>
<dbReference type="AlphaFoldDB" id="A0AB39VDN1"/>
<evidence type="ECO:0000313" key="1">
    <source>
        <dbReference type="EMBL" id="XDU65951.1"/>
    </source>
</evidence>
<name>A0AB39VDN1_9FUSO</name>
<organism evidence="1">
    <name type="scientific">Leptotrichia rugosa</name>
    <dbReference type="NCBI Taxonomy" id="3239302"/>
    <lineage>
        <taxon>Bacteria</taxon>
        <taxon>Fusobacteriati</taxon>
        <taxon>Fusobacteriota</taxon>
        <taxon>Fusobacteriia</taxon>
        <taxon>Fusobacteriales</taxon>
        <taxon>Leptotrichiaceae</taxon>
        <taxon>Leptotrichia</taxon>
    </lineage>
</organism>
<accession>A0AB39VDN1</accession>
<dbReference type="KEGG" id="lrug:AB8B22_05845"/>
<dbReference type="EMBL" id="CP165644">
    <property type="protein sequence ID" value="XDU65951.1"/>
    <property type="molecule type" value="Genomic_DNA"/>
</dbReference>
<protein>
    <submittedName>
        <fullName evidence="1">Uncharacterized protein</fullName>
    </submittedName>
</protein>
<sequence length="281" mass="33606">MNIKIYGFTQKEKIQSTLSKIGIKQEIIDETIKLNYEIRDTQYFEDDEKIISQRIEKLKKLFVKDERNYIISQDLITIFGEKLGENYKHYLNLFIKYTPYEYEKIFSKMIYSLDNGEVSNFQNYMNQISKTYKNTPVIIELAKLFTINNFEEKQIQTEKVLNLLKEEKDREKIGVSDEEYHFMRLTYFLNKIRNYYDNGEIEKAVSEYLKNVNTTKVSDEVKNYNLRAEVILYFNVVLMNEQISDELKKAVNISSLEDTWVASKIKEETEKDSKFLDKMLQ</sequence>
<proteinExistence type="predicted"/>
<gene>
    <name evidence="1" type="ORF">AB8B22_05845</name>
</gene>